<dbReference type="AlphaFoldDB" id="A0A3L6PT69"/>
<keyword evidence="1" id="KW-0732">Signal</keyword>
<protein>
    <submittedName>
        <fullName evidence="2">Uncharacterized protein</fullName>
    </submittedName>
</protein>
<reference evidence="3" key="1">
    <citation type="journal article" date="2019" name="Nat. Commun.">
        <title>The genome of broomcorn millet.</title>
        <authorList>
            <person name="Zou C."/>
            <person name="Miki D."/>
            <person name="Li D."/>
            <person name="Tang Q."/>
            <person name="Xiao L."/>
            <person name="Rajput S."/>
            <person name="Deng P."/>
            <person name="Jia W."/>
            <person name="Huang R."/>
            <person name="Zhang M."/>
            <person name="Sun Y."/>
            <person name="Hu J."/>
            <person name="Fu X."/>
            <person name="Schnable P.S."/>
            <person name="Li F."/>
            <person name="Zhang H."/>
            <person name="Feng B."/>
            <person name="Zhu X."/>
            <person name="Liu R."/>
            <person name="Schnable J.C."/>
            <person name="Zhu J.-K."/>
            <person name="Zhang H."/>
        </authorList>
    </citation>
    <scope>NUCLEOTIDE SEQUENCE [LARGE SCALE GENOMIC DNA]</scope>
</reference>
<proteinExistence type="predicted"/>
<accession>A0A3L6PT69</accession>
<evidence type="ECO:0000313" key="2">
    <source>
        <dbReference type="EMBL" id="RLM64827.1"/>
    </source>
</evidence>
<comment type="caution">
    <text evidence="2">The sequence shown here is derived from an EMBL/GenBank/DDBJ whole genome shotgun (WGS) entry which is preliminary data.</text>
</comment>
<dbReference type="Proteomes" id="UP000275267">
    <property type="component" value="Unassembled WGS sequence"/>
</dbReference>
<gene>
    <name evidence="2" type="ORF">C2845_PM16G05470</name>
</gene>
<keyword evidence="3" id="KW-1185">Reference proteome</keyword>
<feature type="signal peptide" evidence="1">
    <location>
        <begin position="1"/>
        <end position="24"/>
    </location>
</feature>
<organism evidence="2 3">
    <name type="scientific">Panicum miliaceum</name>
    <name type="common">Proso millet</name>
    <name type="synonym">Broomcorn millet</name>
    <dbReference type="NCBI Taxonomy" id="4540"/>
    <lineage>
        <taxon>Eukaryota</taxon>
        <taxon>Viridiplantae</taxon>
        <taxon>Streptophyta</taxon>
        <taxon>Embryophyta</taxon>
        <taxon>Tracheophyta</taxon>
        <taxon>Spermatophyta</taxon>
        <taxon>Magnoliopsida</taxon>
        <taxon>Liliopsida</taxon>
        <taxon>Poales</taxon>
        <taxon>Poaceae</taxon>
        <taxon>PACMAD clade</taxon>
        <taxon>Panicoideae</taxon>
        <taxon>Panicodae</taxon>
        <taxon>Paniceae</taxon>
        <taxon>Panicinae</taxon>
        <taxon>Panicum</taxon>
        <taxon>Panicum sect. Panicum</taxon>
    </lineage>
</organism>
<evidence type="ECO:0000256" key="1">
    <source>
        <dbReference type="SAM" id="SignalP"/>
    </source>
</evidence>
<dbReference type="EMBL" id="PQIB02000015">
    <property type="protein sequence ID" value="RLM64827.1"/>
    <property type="molecule type" value="Genomic_DNA"/>
</dbReference>
<name>A0A3L6PT69_PANMI</name>
<feature type="chain" id="PRO_5017961822" evidence="1">
    <location>
        <begin position="25"/>
        <end position="59"/>
    </location>
</feature>
<evidence type="ECO:0000313" key="3">
    <source>
        <dbReference type="Proteomes" id="UP000275267"/>
    </source>
</evidence>
<sequence>MRMARLALLLVLLIQIVNMVAVSARPFRGERWLDGGIQMVVDMLGDNKSRSNPPSHCCN</sequence>
<dbReference type="OrthoDB" id="678141at2759"/>